<dbReference type="PANTHER" id="PTHR41523">
    <property type="entry name" value="TWO-COMPONENT SYSTEM SENSOR PROTEIN"/>
    <property type="match status" value="1"/>
</dbReference>
<evidence type="ECO:0000313" key="23">
    <source>
        <dbReference type="Proteomes" id="UP000266273"/>
    </source>
</evidence>
<keyword evidence="16" id="KW-0675">Receptor</keyword>
<keyword evidence="13" id="KW-0067">ATP-binding</keyword>
<dbReference type="GO" id="GO:0009881">
    <property type="term" value="F:photoreceptor activity"/>
    <property type="evidence" value="ECO:0007669"/>
    <property type="project" value="UniProtKB-KW"/>
</dbReference>
<keyword evidence="4" id="KW-0600">Photoreceptor protein</keyword>
<dbReference type="PROSITE" id="PS50113">
    <property type="entry name" value="PAC"/>
    <property type="match status" value="3"/>
</dbReference>
<accession>A0A397PFF3</accession>
<evidence type="ECO:0000256" key="17">
    <source>
        <dbReference type="PROSITE-ProRule" id="PRU00169"/>
    </source>
</evidence>
<dbReference type="InterPro" id="IPR001789">
    <property type="entry name" value="Sig_transdc_resp-reg_receiver"/>
</dbReference>
<keyword evidence="6" id="KW-0716">Sensory transduction</keyword>
<dbReference type="InterPro" id="IPR011102">
    <property type="entry name" value="Sig_transdc_His_kinase_HWE"/>
</dbReference>
<reference evidence="22 23" key="1">
    <citation type="submission" date="2018-08" db="EMBL/GenBank/DDBJ databases">
        <title>Genomic Encyclopedia of Archaeal and Bacterial Type Strains, Phase II (KMG-II): from individual species to whole genera.</title>
        <authorList>
            <person name="Goeker M."/>
        </authorList>
    </citation>
    <scope>NUCLEOTIDE SEQUENCE [LARGE SCALE GENOMIC DNA]</scope>
    <source>
        <strain evidence="22 23">DSM 5002</strain>
    </source>
</reference>
<dbReference type="SMART" id="SM00086">
    <property type="entry name" value="PAC"/>
    <property type="match status" value="4"/>
</dbReference>
<dbReference type="FunFam" id="3.30.450.20:FF:000099">
    <property type="entry name" value="Sensory box sensor histidine kinase"/>
    <property type="match status" value="1"/>
</dbReference>
<keyword evidence="18" id="KW-0175">Coiled coil</keyword>
<dbReference type="InterPro" id="IPR013655">
    <property type="entry name" value="PAS_fold_3"/>
</dbReference>
<comment type="caution">
    <text evidence="22">The sequence shown here is derived from an EMBL/GenBank/DDBJ whole genome shotgun (WGS) entry which is preliminary data.</text>
</comment>
<dbReference type="PROSITE" id="PS50112">
    <property type="entry name" value="PAS"/>
    <property type="match status" value="2"/>
</dbReference>
<feature type="domain" description="Response regulatory" evidence="19">
    <location>
        <begin position="737"/>
        <end position="846"/>
    </location>
</feature>
<dbReference type="Pfam" id="PF07536">
    <property type="entry name" value="HWE_HK"/>
    <property type="match status" value="1"/>
</dbReference>
<dbReference type="GO" id="GO:0005524">
    <property type="term" value="F:ATP binding"/>
    <property type="evidence" value="ECO:0007669"/>
    <property type="project" value="UniProtKB-KW"/>
</dbReference>
<dbReference type="InterPro" id="IPR001610">
    <property type="entry name" value="PAC"/>
</dbReference>
<evidence type="ECO:0000256" key="14">
    <source>
        <dbReference type="ARBA" id="ARBA00022991"/>
    </source>
</evidence>
<evidence type="ECO:0000256" key="13">
    <source>
        <dbReference type="ARBA" id="ARBA00022840"/>
    </source>
</evidence>
<feature type="domain" description="PAC" evidence="21">
    <location>
        <begin position="213"/>
        <end position="265"/>
    </location>
</feature>
<keyword evidence="14" id="KW-0157">Chromophore</keyword>
<feature type="domain" description="PAC" evidence="21">
    <location>
        <begin position="468"/>
        <end position="520"/>
    </location>
</feature>
<evidence type="ECO:0000256" key="7">
    <source>
        <dbReference type="ARBA" id="ARBA00022630"/>
    </source>
</evidence>
<dbReference type="Pfam" id="PF08447">
    <property type="entry name" value="PAS_3"/>
    <property type="match status" value="1"/>
</dbReference>
<feature type="coiled-coil region" evidence="18">
    <location>
        <begin position="377"/>
        <end position="404"/>
    </location>
</feature>
<evidence type="ECO:0000256" key="18">
    <source>
        <dbReference type="SAM" id="Coils"/>
    </source>
</evidence>
<dbReference type="PANTHER" id="PTHR41523:SF7">
    <property type="entry name" value="HISTIDINE KINASE"/>
    <property type="match status" value="1"/>
</dbReference>
<feature type="modified residue" description="4-aspartylphosphate" evidence="17">
    <location>
        <position position="786"/>
    </location>
</feature>
<evidence type="ECO:0000313" key="22">
    <source>
        <dbReference type="EMBL" id="RIA47688.1"/>
    </source>
</evidence>
<dbReference type="SMART" id="SM00448">
    <property type="entry name" value="REC"/>
    <property type="match status" value="1"/>
</dbReference>
<feature type="domain" description="PAS" evidence="20">
    <location>
        <begin position="1"/>
        <end position="63"/>
    </location>
</feature>
<dbReference type="PROSITE" id="PS50110">
    <property type="entry name" value="RESPONSE_REGULATORY"/>
    <property type="match status" value="1"/>
</dbReference>
<dbReference type="InterPro" id="IPR013656">
    <property type="entry name" value="PAS_4"/>
</dbReference>
<dbReference type="InterPro" id="IPR000014">
    <property type="entry name" value="PAS"/>
</dbReference>
<evidence type="ECO:0000256" key="12">
    <source>
        <dbReference type="ARBA" id="ARBA00022777"/>
    </source>
</evidence>
<evidence type="ECO:0000256" key="11">
    <source>
        <dbReference type="ARBA" id="ARBA00022741"/>
    </source>
</evidence>
<dbReference type="Gene3D" id="3.30.450.20">
    <property type="entry name" value="PAS domain"/>
    <property type="match status" value="4"/>
</dbReference>
<dbReference type="EMBL" id="QXDF01000002">
    <property type="protein sequence ID" value="RIA47688.1"/>
    <property type="molecule type" value="Genomic_DNA"/>
</dbReference>
<protein>
    <recommendedName>
        <fullName evidence="3">Blue-light-activated histidine kinase</fullName>
        <ecNumber evidence="2">2.7.13.3</ecNumber>
    </recommendedName>
</protein>
<evidence type="ECO:0000256" key="4">
    <source>
        <dbReference type="ARBA" id="ARBA00022543"/>
    </source>
</evidence>
<dbReference type="Gene3D" id="3.30.565.10">
    <property type="entry name" value="Histidine kinase-like ATPase, C-terminal domain"/>
    <property type="match status" value="1"/>
</dbReference>
<evidence type="ECO:0000256" key="5">
    <source>
        <dbReference type="ARBA" id="ARBA00022553"/>
    </source>
</evidence>
<dbReference type="GO" id="GO:0004673">
    <property type="term" value="F:protein histidine kinase activity"/>
    <property type="evidence" value="ECO:0007669"/>
    <property type="project" value="UniProtKB-EC"/>
</dbReference>
<dbReference type="SMART" id="SM00911">
    <property type="entry name" value="HWE_HK"/>
    <property type="match status" value="1"/>
</dbReference>
<keyword evidence="12" id="KW-0418">Kinase</keyword>
<keyword evidence="5 17" id="KW-0597">Phosphoprotein</keyword>
<dbReference type="SMART" id="SM00091">
    <property type="entry name" value="PAS"/>
    <property type="match status" value="3"/>
</dbReference>
<proteinExistence type="predicted"/>
<dbReference type="SUPFAM" id="SSF55785">
    <property type="entry name" value="PYP-like sensor domain (PAS domain)"/>
    <property type="match status" value="4"/>
</dbReference>
<evidence type="ECO:0000259" key="21">
    <source>
        <dbReference type="PROSITE" id="PS50113"/>
    </source>
</evidence>
<keyword evidence="8" id="KW-0288">FMN</keyword>
<dbReference type="AlphaFoldDB" id="A0A397PFF3"/>
<evidence type="ECO:0000256" key="2">
    <source>
        <dbReference type="ARBA" id="ARBA00012438"/>
    </source>
</evidence>
<sequence length="854" mass="93955">MQGIAQAVWETDPHGAVTQDSPSWRASTGQTLEEWRGYGWLDAIHPEDRAQVERQWREAVAAGRGVDTEYRLRCASGGWRWTGVRTVPVHDDEGRILKWIGMNVDIHARKQAEAALRESERKYREKAEELGQIMEVVPAAIFVSHDPECREIFGNRLANEFYEAGEGENVSAGPVGTLSMTNLKRRFSNLKGRELSPFELPMQRAASKNSLLQNEEMVVSLPCGKSFTMLGSAAPLRNADGSVRGSVGAFLDISERKEAEAALEESRGLSEAILDSLKSSIAIIDRDGRITAVNAVWQTSREDCDSWLGVNYLSECERAAKAGDDLAGQALRGINEVLNGTAKDFSLEYPCDTPSGPLWFAMTVTPLSGRNSGVVIAHEDITERKQAEDRLRASEERYRGIFQNAGTGITITDLDGRFLSCNPAYTAMLGYTEAELRDLLCPEIVHPEDQETNNAEIRRLLAEEIPAFEMLNRYVAKDGAVLWAHRHVSLLRDAAGRPKNIISLVYDLTERKRREQRIQLLMQEVNHRAKNMLSVVQSIARATAGDEGQEFAQKFEQRIQALSANQSLLISHEWKGIALDELVRSQMAPFADMLDNRIKLSGPPIIIKASASQSLAMALHELATNAGKYGALSASEGVVHIAWHLEPEQGRFKLAWRETGGPEVAPPSRSGFGSVVIGNMIRMNLRADVRLDYAPSGVVWELESPRGHCLESGGEVAHIVEEIGSAKPKASGEAQRRILVVEDEALVGMALAEELRRAGYQVLGPTGSVSVALALLREGCEAAILDVNLGDETSEPIAEKLSREQTPFLAVSGYEHAQLPPAFQNAPLLSKPVRPDIVAKEIDRYLVDGVASEH</sequence>
<organism evidence="22 23">
    <name type="scientific">Dichotomicrobium thermohalophilum</name>
    <dbReference type="NCBI Taxonomy" id="933063"/>
    <lineage>
        <taxon>Bacteria</taxon>
        <taxon>Pseudomonadati</taxon>
        <taxon>Pseudomonadota</taxon>
        <taxon>Alphaproteobacteria</taxon>
        <taxon>Hyphomicrobiales</taxon>
        <taxon>Hyphomicrobiaceae</taxon>
        <taxon>Dichotomicrobium</taxon>
    </lineage>
</organism>
<dbReference type="SUPFAM" id="SSF52172">
    <property type="entry name" value="CheY-like"/>
    <property type="match status" value="1"/>
</dbReference>
<evidence type="ECO:0000256" key="6">
    <source>
        <dbReference type="ARBA" id="ARBA00022606"/>
    </source>
</evidence>
<dbReference type="GO" id="GO:0000160">
    <property type="term" value="P:phosphorelay signal transduction system"/>
    <property type="evidence" value="ECO:0007669"/>
    <property type="project" value="InterPro"/>
</dbReference>
<keyword evidence="10" id="KW-0677">Repeat</keyword>
<evidence type="ECO:0000256" key="16">
    <source>
        <dbReference type="ARBA" id="ARBA00023170"/>
    </source>
</evidence>
<dbReference type="Gene3D" id="3.40.50.2300">
    <property type="match status" value="1"/>
</dbReference>
<evidence type="ECO:0000259" key="20">
    <source>
        <dbReference type="PROSITE" id="PS50112"/>
    </source>
</evidence>
<gene>
    <name evidence="22" type="ORF">BXY53_2253</name>
</gene>
<dbReference type="Pfam" id="PF08448">
    <property type="entry name" value="PAS_4"/>
    <property type="match status" value="2"/>
</dbReference>
<dbReference type="NCBIfam" id="TIGR00229">
    <property type="entry name" value="sensory_box"/>
    <property type="match status" value="2"/>
</dbReference>
<keyword evidence="7" id="KW-0285">Flavoprotein</keyword>
<dbReference type="EC" id="2.7.13.3" evidence="2"/>
<evidence type="ECO:0000256" key="1">
    <source>
        <dbReference type="ARBA" id="ARBA00000085"/>
    </source>
</evidence>
<feature type="domain" description="PAS" evidence="20">
    <location>
        <begin position="394"/>
        <end position="464"/>
    </location>
</feature>
<keyword evidence="23" id="KW-1185">Reference proteome</keyword>
<keyword evidence="9" id="KW-0808">Transferase</keyword>
<evidence type="ECO:0000256" key="15">
    <source>
        <dbReference type="ARBA" id="ARBA00023026"/>
    </source>
</evidence>
<dbReference type="RefSeq" id="WP_119062053.1">
    <property type="nucleotide sequence ID" value="NZ_QXDF01000002.1"/>
</dbReference>
<name>A0A397PFF3_9HYPH</name>
<evidence type="ECO:0000256" key="8">
    <source>
        <dbReference type="ARBA" id="ARBA00022643"/>
    </source>
</evidence>
<comment type="catalytic activity">
    <reaction evidence="1">
        <text>ATP + protein L-histidine = ADP + protein N-phospho-L-histidine.</text>
        <dbReference type="EC" id="2.7.13.3"/>
    </reaction>
</comment>
<keyword evidence="11" id="KW-0547">Nucleotide-binding</keyword>
<dbReference type="Proteomes" id="UP000266273">
    <property type="component" value="Unassembled WGS sequence"/>
</dbReference>
<dbReference type="InterPro" id="IPR036890">
    <property type="entry name" value="HATPase_C_sf"/>
</dbReference>
<evidence type="ECO:0000256" key="10">
    <source>
        <dbReference type="ARBA" id="ARBA00022737"/>
    </source>
</evidence>
<keyword evidence="15" id="KW-0843">Virulence</keyword>
<dbReference type="CDD" id="cd00130">
    <property type="entry name" value="PAS"/>
    <property type="match status" value="2"/>
</dbReference>
<evidence type="ECO:0000259" key="19">
    <source>
        <dbReference type="PROSITE" id="PS50110"/>
    </source>
</evidence>
<dbReference type="InterPro" id="IPR000700">
    <property type="entry name" value="PAS-assoc_C"/>
</dbReference>
<feature type="domain" description="PAC" evidence="21">
    <location>
        <begin position="66"/>
        <end position="118"/>
    </location>
</feature>
<dbReference type="InterPro" id="IPR035965">
    <property type="entry name" value="PAS-like_dom_sf"/>
</dbReference>
<evidence type="ECO:0000256" key="3">
    <source>
        <dbReference type="ARBA" id="ARBA00021740"/>
    </source>
</evidence>
<evidence type="ECO:0000256" key="9">
    <source>
        <dbReference type="ARBA" id="ARBA00022679"/>
    </source>
</evidence>
<dbReference type="InterPro" id="IPR011006">
    <property type="entry name" value="CheY-like_superfamily"/>
</dbReference>